<proteinExistence type="predicted"/>
<dbReference type="AlphaFoldDB" id="A0A9P0KCZ2"/>
<protein>
    <submittedName>
        <fullName evidence="1">Uncharacterized protein</fullName>
    </submittedName>
</protein>
<gene>
    <name evidence="1" type="ORF">ACAOBT_LOCUS9330</name>
</gene>
<comment type="caution">
    <text evidence="1">The sequence shown here is derived from an EMBL/GenBank/DDBJ whole genome shotgun (WGS) entry which is preliminary data.</text>
</comment>
<accession>A0A9P0KCZ2</accession>
<evidence type="ECO:0000313" key="1">
    <source>
        <dbReference type="EMBL" id="CAH1971229.1"/>
    </source>
</evidence>
<keyword evidence="2" id="KW-1185">Reference proteome</keyword>
<dbReference type="Proteomes" id="UP001152888">
    <property type="component" value="Unassembled WGS sequence"/>
</dbReference>
<organism evidence="1 2">
    <name type="scientific">Acanthoscelides obtectus</name>
    <name type="common">Bean weevil</name>
    <name type="synonym">Bruchus obtectus</name>
    <dbReference type="NCBI Taxonomy" id="200917"/>
    <lineage>
        <taxon>Eukaryota</taxon>
        <taxon>Metazoa</taxon>
        <taxon>Ecdysozoa</taxon>
        <taxon>Arthropoda</taxon>
        <taxon>Hexapoda</taxon>
        <taxon>Insecta</taxon>
        <taxon>Pterygota</taxon>
        <taxon>Neoptera</taxon>
        <taxon>Endopterygota</taxon>
        <taxon>Coleoptera</taxon>
        <taxon>Polyphaga</taxon>
        <taxon>Cucujiformia</taxon>
        <taxon>Chrysomeloidea</taxon>
        <taxon>Chrysomelidae</taxon>
        <taxon>Bruchinae</taxon>
        <taxon>Bruchini</taxon>
        <taxon>Acanthoscelides</taxon>
    </lineage>
</organism>
<dbReference type="EMBL" id="CAKOFQ010006783">
    <property type="protein sequence ID" value="CAH1971229.1"/>
    <property type="molecule type" value="Genomic_DNA"/>
</dbReference>
<name>A0A9P0KCZ2_ACAOB</name>
<dbReference type="OrthoDB" id="5912242at2759"/>
<sequence length="164" mass="18484">MQNAKATFASATVPDSVKKRLKRQQSPKLGNGVTLPKNVFLCSLNVVQTTCVRATRGTWRSHQAGNVYRCLKGWVVAASKTFSAIRKRPTQYVEIINATVTNTCTTTMAPATTMLVTNSFSKNLSIWHWWRLSKIKMIIGVAHIWQLFLHVYTAQAFQRFASHL</sequence>
<evidence type="ECO:0000313" key="2">
    <source>
        <dbReference type="Proteomes" id="UP001152888"/>
    </source>
</evidence>
<reference evidence="1" key="1">
    <citation type="submission" date="2022-03" db="EMBL/GenBank/DDBJ databases">
        <authorList>
            <person name="Sayadi A."/>
        </authorList>
    </citation>
    <scope>NUCLEOTIDE SEQUENCE</scope>
</reference>